<proteinExistence type="predicted"/>
<evidence type="ECO:0000313" key="2">
    <source>
        <dbReference type="EMBL" id="VAX08854.1"/>
    </source>
</evidence>
<dbReference type="EMBL" id="UOFW01000250">
    <property type="protein sequence ID" value="VAX08854.1"/>
    <property type="molecule type" value="Genomic_DNA"/>
</dbReference>
<evidence type="ECO:0000313" key="1">
    <source>
        <dbReference type="EMBL" id="VAW44606.1"/>
    </source>
</evidence>
<dbReference type="AlphaFoldDB" id="A0A3B1BA47"/>
<gene>
    <name evidence="2" type="ORF">MNBD_ALPHA03-1455</name>
    <name evidence="1" type="ORF">MNBD_GAMMA04-2345</name>
</gene>
<organism evidence="2">
    <name type="scientific">hydrothermal vent metagenome</name>
    <dbReference type="NCBI Taxonomy" id="652676"/>
    <lineage>
        <taxon>unclassified sequences</taxon>
        <taxon>metagenomes</taxon>
        <taxon>ecological metagenomes</taxon>
    </lineage>
</organism>
<sequence>MALRAKTGLTSLPIWRDANQFLLAIEKVVKLFPKYHKYTLGGCPRTRIVTKITETL</sequence>
<dbReference type="EMBL" id="UOFB01000052">
    <property type="protein sequence ID" value="VAW44606.1"/>
    <property type="molecule type" value="Genomic_DNA"/>
</dbReference>
<protein>
    <submittedName>
        <fullName evidence="2">Uncharacterized protein</fullName>
    </submittedName>
</protein>
<accession>A0A3B1BA47</accession>
<name>A0A3B1BA47_9ZZZZ</name>
<reference evidence="2" key="1">
    <citation type="submission" date="2018-06" db="EMBL/GenBank/DDBJ databases">
        <authorList>
            <person name="Zhirakovskaya E."/>
        </authorList>
    </citation>
    <scope>NUCLEOTIDE SEQUENCE</scope>
</reference>